<sequence>MKKTLSVLLLLSAAMPFAPLGVQAASFDCAKASTSVEKLICKTPSLSRADEELGAIYKQAVAVAVIAESVKKEQRGWIARRNECSSAQCLAEEYGTRLLVLRASLTQDAAPSPPAGQPLLVRPAQAETQVVPGRTLHASVVGIVEFGHDAAGGRYDLVSGNARITLSYVWHFSDADLETLSSLDERKTRVRVVGMLKVYAEDGSAAFAQGAPFAVYAAQ</sequence>
<dbReference type="Gene3D" id="1.20.1270.180">
    <property type="match status" value="1"/>
</dbReference>
<dbReference type="EMBL" id="JAUSVU010000020">
    <property type="protein sequence ID" value="MDQ0535824.1"/>
    <property type="molecule type" value="Genomic_DNA"/>
</dbReference>
<reference evidence="3 4" key="1">
    <citation type="submission" date="2023-07" db="EMBL/GenBank/DDBJ databases">
        <title>Genomic Encyclopedia of Type Strains, Phase IV (KMG-IV): sequencing the most valuable type-strain genomes for metagenomic binning, comparative biology and taxonomic classification.</title>
        <authorList>
            <person name="Goeker M."/>
        </authorList>
    </citation>
    <scope>NUCLEOTIDE SEQUENCE [LARGE SCALE GENOMIC DNA]</scope>
    <source>
        <strain evidence="3 4">DSM 19922</strain>
    </source>
</reference>
<proteinExistence type="predicted"/>
<protein>
    <submittedName>
        <fullName evidence="3">Uncharacterized protein YecT (DUF1311 family)</fullName>
    </submittedName>
</protein>
<name>A0ABU0MQS0_9PROT</name>
<dbReference type="PANTHER" id="PTHR37549">
    <property type="entry name" value="LIPOPROTEIN LPRI"/>
    <property type="match status" value="1"/>
</dbReference>
<evidence type="ECO:0000313" key="3">
    <source>
        <dbReference type="EMBL" id="MDQ0535824.1"/>
    </source>
</evidence>
<evidence type="ECO:0000256" key="1">
    <source>
        <dbReference type="SAM" id="SignalP"/>
    </source>
</evidence>
<feature type="chain" id="PRO_5046864330" evidence="1">
    <location>
        <begin position="25"/>
        <end position="219"/>
    </location>
</feature>
<feature type="signal peptide" evidence="1">
    <location>
        <begin position="1"/>
        <end position="24"/>
    </location>
</feature>
<comment type="caution">
    <text evidence="3">The sequence shown here is derived from an EMBL/GenBank/DDBJ whole genome shotgun (WGS) entry which is preliminary data.</text>
</comment>
<dbReference type="PANTHER" id="PTHR37549:SF1">
    <property type="entry name" value="LIPOPROTEIN LPRI"/>
    <property type="match status" value="1"/>
</dbReference>
<evidence type="ECO:0000259" key="2">
    <source>
        <dbReference type="Pfam" id="PF07007"/>
    </source>
</evidence>
<dbReference type="InterPro" id="IPR009739">
    <property type="entry name" value="LprI-like_N"/>
</dbReference>
<feature type="domain" description="Lysozyme inhibitor LprI-like N-terminal" evidence="2">
    <location>
        <begin position="29"/>
        <end position="94"/>
    </location>
</feature>
<dbReference type="InterPro" id="IPR052755">
    <property type="entry name" value="Lysozyme_Inhibitor_LprI"/>
</dbReference>
<dbReference type="RefSeq" id="WP_209987816.1">
    <property type="nucleotide sequence ID" value="NZ_JAGINO010000022.1"/>
</dbReference>
<keyword evidence="1" id="KW-0732">Signal</keyword>
<gene>
    <name evidence="3" type="ORF">QO018_004708</name>
</gene>
<evidence type="ECO:0000313" key="4">
    <source>
        <dbReference type="Proteomes" id="UP001244552"/>
    </source>
</evidence>
<dbReference type="Pfam" id="PF07007">
    <property type="entry name" value="LprI"/>
    <property type="match status" value="1"/>
</dbReference>
<accession>A0ABU0MQS0</accession>
<dbReference type="Proteomes" id="UP001244552">
    <property type="component" value="Unassembled WGS sequence"/>
</dbReference>
<organism evidence="3 4">
    <name type="scientific">Azospirillum picis</name>
    <dbReference type="NCBI Taxonomy" id="488438"/>
    <lineage>
        <taxon>Bacteria</taxon>
        <taxon>Pseudomonadati</taxon>
        <taxon>Pseudomonadota</taxon>
        <taxon>Alphaproteobacteria</taxon>
        <taxon>Rhodospirillales</taxon>
        <taxon>Azospirillaceae</taxon>
        <taxon>Azospirillum</taxon>
    </lineage>
</organism>
<keyword evidence="4" id="KW-1185">Reference proteome</keyword>